<evidence type="ECO:0000313" key="3">
    <source>
        <dbReference type="Proteomes" id="UP001488805"/>
    </source>
</evidence>
<dbReference type="AlphaFoldDB" id="A0AAW1FES4"/>
<feature type="region of interest" description="Disordered" evidence="1">
    <location>
        <begin position="141"/>
        <end position="165"/>
    </location>
</feature>
<accession>A0AAW1FES4</accession>
<name>A0AAW1FES4_ZOAVI</name>
<comment type="caution">
    <text evidence="2">The sequence shown here is derived from an EMBL/GenBank/DDBJ whole genome shotgun (WGS) entry which is preliminary data.</text>
</comment>
<sequence length="215" mass="23039">MTAERRKETLTLCCGHVHFCKDTYVLFLSGTGAAGSPACVGTSPWHLHEHCPESGAGRVGSPPPAARVYRPQTGPKNRLLAGHSKLTTLHWPQMWPFELTPARWISLQRAAAPPLCGDRPWRSVGRPGGRSEFSAKVVARLPSGGEGGGSPALPSDAVTPSVRKERKKDGVCWSGAEERRGKTREVGGHLLMDSHYLCPLSGHPGHSASLSGESR</sequence>
<protein>
    <submittedName>
        <fullName evidence="2">Uncharacterized protein</fullName>
    </submittedName>
</protein>
<gene>
    <name evidence="2" type="ORF">VZT92_008455</name>
</gene>
<organism evidence="2 3">
    <name type="scientific">Zoarces viviparus</name>
    <name type="common">Viviparous eelpout</name>
    <name type="synonym">Blennius viviparus</name>
    <dbReference type="NCBI Taxonomy" id="48416"/>
    <lineage>
        <taxon>Eukaryota</taxon>
        <taxon>Metazoa</taxon>
        <taxon>Chordata</taxon>
        <taxon>Craniata</taxon>
        <taxon>Vertebrata</taxon>
        <taxon>Euteleostomi</taxon>
        <taxon>Actinopterygii</taxon>
        <taxon>Neopterygii</taxon>
        <taxon>Teleostei</taxon>
        <taxon>Neoteleostei</taxon>
        <taxon>Acanthomorphata</taxon>
        <taxon>Eupercaria</taxon>
        <taxon>Perciformes</taxon>
        <taxon>Cottioidei</taxon>
        <taxon>Zoarcales</taxon>
        <taxon>Zoarcidae</taxon>
        <taxon>Zoarcinae</taxon>
        <taxon>Zoarces</taxon>
    </lineage>
</organism>
<evidence type="ECO:0000256" key="1">
    <source>
        <dbReference type="SAM" id="MobiDB-lite"/>
    </source>
</evidence>
<dbReference type="Proteomes" id="UP001488805">
    <property type="component" value="Unassembled WGS sequence"/>
</dbReference>
<dbReference type="EMBL" id="JBCEZU010000067">
    <property type="protein sequence ID" value="KAK9533331.1"/>
    <property type="molecule type" value="Genomic_DNA"/>
</dbReference>
<keyword evidence="3" id="KW-1185">Reference proteome</keyword>
<proteinExistence type="predicted"/>
<evidence type="ECO:0000313" key="2">
    <source>
        <dbReference type="EMBL" id="KAK9533331.1"/>
    </source>
</evidence>
<reference evidence="2 3" key="1">
    <citation type="journal article" date="2024" name="Genome Biol. Evol.">
        <title>Chromosome-level genome assembly of the viviparous eelpout Zoarces viviparus.</title>
        <authorList>
            <person name="Fuhrmann N."/>
            <person name="Brasseur M.V."/>
            <person name="Bakowski C.E."/>
            <person name="Podsiadlowski L."/>
            <person name="Prost S."/>
            <person name="Krehenwinkel H."/>
            <person name="Mayer C."/>
        </authorList>
    </citation>
    <scope>NUCLEOTIDE SEQUENCE [LARGE SCALE GENOMIC DNA]</scope>
    <source>
        <strain evidence="2">NO-MEL_2022_Ind0_liver</strain>
    </source>
</reference>